<dbReference type="PANTHER" id="PTHR43744">
    <property type="entry name" value="ABC TRANSPORTER PERMEASE PROTEIN MG189-RELATED-RELATED"/>
    <property type="match status" value="1"/>
</dbReference>
<dbReference type="InterPro" id="IPR035906">
    <property type="entry name" value="MetI-like_sf"/>
</dbReference>
<keyword evidence="5 7" id="KW-1133">Transmembrane helix</keyword>
<accession>A0A212JPW9</accession>
<dbReference type="AlphaFoldDB" id="A0A212JPW9"/>
<dbReference type="PANTHER" id="PTHR43744:SF6">
    <property type="entry name" value="ABC TRANSPORTER PERMEASE PROTEIN YESQ-RELATED"/>
    <property type="match status" value="1"/>
</dbReference>
<dbReference type="PROSITE" id="PS50928">
    <property type="entry name" value="ABC_TM1"/>
    <property type="match status" value="1"/>
</dbReference>
<feature type="transmembrane region" description="Helical" evidence="7">
    <location>
        <begin position="89"/>
        <end position="118"/>
    </location>
</feature>
<evidence type="ECO:0000256" key="7">
    <source>
        <dbReference type="RuleBase" id="RU363032"/>
    </source>
</evidence>
<evidence type="ECO:0000259" key="8">
    <source>
        <dbReference type="PROSITE" id="PS50928"/>
    </source>
</evidence>
<comment type="similarity">
    <text evidence="7">Belongs to the binding-protein-dependent transport system permease family.</text>
</comment>
<keyword evidence="4 7" id="KW-0812">Transmembrane</keyword>
<dbReference type="GO" id="GO:0005886">
    <property type="term" value="C:plasma membrane"/>
    <property type="evidence" value="ECO:0007669"/>
    <property type="project" value="UniProtKB-SubCell"/>
</dbReference>
<feature type="domain" description="ABC transmembrane type-1" evidence="8">
    <location>
        <begin position="90"/>
        <end position="280"/>
    </location>
</feature>
<evidence type="ECO:0000256" key="6">
    <source>
        <dbReference type="ARBA" id="ARBA00023136"/>
    </source>
</evidence>
<dbReference type="Gene3D" id="1.10.3720.10">
    <property type="entry name" value="MetI-like"/>
    <property type="match status" value="1"/>
</dbReference>
<reference evidence="9" key="1">
    <citation type="submission" date="2016-04" db="EMBL/GenBank/DDBJ databases">
        <authorList>
            <person name="Evans L.H."/>
            <person name="Alamgir A."/>
            <person name="Owens N."/>
            <person name="Weber N.D."/>
            <person name="Virtaneva K."/>
            <person name="Barbian K."/>
            <person name="Babar A."/>
            <person name="Rosenke K."/>
        </authorList>
    </citation>
    <scope>NUCLEOTIDE SEQUENCE</scope>
    <source>
        <strain evidence="9">86</strain>
    </source>
</reference>
<dbReference type="EMBL" id="FLUN01000001">
    <property type="protein sequence ID" value="SBW01375.1"/>
    <property type="molecule type" value="Genomic_DNA"/>
</dbReference>
<evidence type="ECO:0000256" key="3">
    <source>
        <dbReference type="ARBA" id="ARBA00022475"/>
    </source>
</evidence>
<evidence type="ECO:0000313" key="9">
    <source>
        <dbReference type="EMBL" id="SBW01375.1"/>
    </source>
</evidence>
<name>A0A212JPW9_9FIRM</name>
<keyword evidence="3" id="KW-1003">Cell membrane</keyword>
<protein>
    <submittedName>
        <fullName evidence="9">Binding-protein-dependent transport systems inner membrane component</fullName>
    </submittedName>
</protein>
<proteinExistence type="inferred from homology"/>
<feature type="transmembrane region" description="Helical" evidence="7">
    <location>
        <begin position="27"/>
        <end position="52"/>
    </location>
</feature>
<sequence>MSFFKKYREKREGAIRFYDLNSPGTRVACVLIFLACILMLVIAIFPVIWVMLGSFKDIAELRNSTTILPKSFDLAGIIGTWKDLKFTRYYINSAISAAGSIVCAVVFNGLLAYVLAIVKPRGHMIIFGLVMWAMLIPPTTSIVALFVNINRLGLTNSFLPLWLSMGANAFWVVLFKQYFEGLPKEYIEAAQLDGCSQLQVFLRIILPLSKPIVTVVAIFALTAAWNDFLLPYLVLSGGAKETVMVRLFSFRTNIRATDADILRGVLFAILPPAIVFALFQKQITSGVAAGGIKG</sequence>
<dbReference type="InterPro" id="IPR000515">
    <property type="entry name" value="MetI-like"/>
</dbReference>
<organism evidence="9">
    <name type="scientific">uncultured Eubacteriales bacterium</name>
    <dbReference type="NCBI Taxonomy" id="172733"/>
    <lineage>
        <taxon>Bacteria</taxon>
        <taxon>Bacillati</taxon>
        <taxon>Bacillota</taxon>
        <taxon>Clostridia</taxon>
        <taxon>Eubacteriales</taxon>
        <taxon>environmental samples</taxon>
    </lineage>
</organism>
<dbReference type="GO" id="GO:0055085">
    <property type="term" value="P:transmembrane transport"/>
    <property type="evidence" value="ECO:0007669"/>
    <property type="project" value="InterPro"/>
</dbReference>
<dbReference type="CDD" id="cd06261">
    <property type="entry name" value="TM_PBP2"/>
    <property type="match status" value="1"/>
</dbReference>
<evidence type="ECO:0000256" key="2">
    <source>
        <dbReference type="ARBA" id="ARBA00022448"/>
    </source>
</evidence>
<keyword evidence="2 7" id="KW-0813">Transport</keyword>
<evidence type="ECO:0000256" key="5">
    <source>
        <dbReference type="ARBA" id="ARBA00022989"/>
    </source>
</evidence>
<gene>
    <name evidence="9" type="ORF">KL86CLO1_11473</name>
</gene>
<feature type="transmembrane region" description="Helical" evidence="7">
    <location>
        <begin position="229"/>
        <end position="249"/>
    </location>
</feature>
<feature type="transmembrane region" description="Helical" evidence="7">
    <location>
        <begin position="159"/>
        <end position="179"/>
    </location>
</feature>
<dbReference type="Pfam" id="PF00528">
    <property type="entry name" value="BPD_transp_1"/>
    <property type="match status" value="1"/>
</dbReference>
<evidence type="ECO:0000256" key="4">
    <source>
        <dbReference type="ARBA" id="ARBA00022692"/>
    </source>
</evidence>
<dbReference type="SUPFAM" id="SSF161098">
    <property type="entry name" value="MetI-like"/>
    <property type="match status" value="1"/>
</dbReference>
<feature type="transmembrane region" description="Helical" evidence="7">
    <location>
        <begin position="200"/>
        <end position="223"/>
    </location>
</feature>
<feature type="transmembrane region" description="Helical" evidence="7">
    <location>
        <begin position="125"/>
        <end position="147"/>
    </location>
</feature>
<evidence type="ECO:0000256" key="1">
    <source>
        <dbReference type="ARBA" id="ARBA00004651"/>
    </source>
</evidence>
<feature type="transmembrane region" description="Helical" evidence="7">
    <location>
        <begin position="261"/>
        <end position="279"/>
    </location>
</feature>
<keyword evidence="6 7" id="KW-0472">Membrane</keyword>
<comment type="subcellular location">
    <subcellularLocation>
        <location evidence="1 7">Cell membrane</location>
        <topology evidence="1 7">Multi-pass membrane protein</topology>
    </subcellularLocation>
</comment>